<dbReference type="Proteomes" id="UP000070779">
    <property type="component" value="Unassembled WGS sequence"/>
</dbReference>
<dbReference type="Proteomes" id="UP000278653">
    <property type="component" value="Unassembled WGS sequence"/>
</dbReference>
<dbReference type="EMBL" id="LQZD01000443">
    <property type="protein sequence ID" value="KXU10729.1"/>
    <property type="molecule type" value="Genomic_DNA"/>
</dbReference>
<dbReference type="InterPro" id="IPR053162">
    <property type="entry name" value="DnaD"/>
</dbReference>
<name>A0A139R7K9_STRMT</name>
<evidence type="ECO:0000313" key="4">
    <source>
        <dbReference type="EMBL" id="KXU10729.1"/>
    </source>
</evidence>
<comment type="similarity">
    <text evidence="1">Belongs to the DnaB/DnaD family.</text>
</comment>
<feature type="region of interest" description="Disordered" evidence="2">
    <location>
        <begin position="225"/>
        <end position="255"/>
    </location>
</feature>
<dbReference type="SUPFAM" id="SSF158499">
    <property type="entry name" value="DnaD domain-like"/>
    <property type="match status" value="1"/>
</dbReference>
<sequence length="255" mass="29528">MGNRRMISKTVTQTQRFLRLPLEAQALYFHLIQNSDDDGVVEAFPVVRMIGVSEDSLGLLIVKEFIRPLNDEMVYFIVDFHEQNTVRKDRYSPSIYKHLLEKPPEKYTGLPMDNQTETTGLPNISQYKSSQDNLSQSRSNQNDEDEHENPIFEKLKSAFGQMSVNGTMIEEVRDLLEIHGKELVIHALEVTILNAGKSIRYTRSILSNWQGLGLKTVEQVKQHEEQRQKLKQSPKQADPISREEWLKTRTEENPF</sequence>
<feature type="region of interest" description="Disordered" evidence="2">
    <location>
        <begin position="106"/>
        <end position="148"/>
    </location>
</feature>
<gene>
    <name evidence="5" type="ORF">D8865_03925</name>
    <name evidence="4" type="ORF">SMIDD22_01899</name>
</gene>
<dbReference type="Gene3D" id="1.10.10.630">
    <property type="entry name" value="DnaD domain-like"/>
    <property type="match status" value="1"/>
</dbReference>
<evidence type="ECO:0000259" key="3">
    <source>
        <dbReference type="Pfam" id="PF07261"/>
    </source>
</evidence>
<dbReference type="RefSeq" id="WP_061865006.1">
    <property type="nucleotide sequence ID" value="NZ_RJNH01000003.1"/>
</dbReference>
<dbReference type="NCBIfam" id="TIGR01446">
    <property type="entry name" value="DnaD_dom"/>
    <property type="match status" value="1"/>
</dbReference>
<feature type="compositionally biased region" description="Polar residues" evidence="2">
    <location>
        <begin position="113"/>
        <end position="140"/>
    </location>
</feature>
<evidence type="ECO:0000313" key="6">
    <source>
        <dbReference type="Proteomes" id="UP000070779"/>
    </source>
</evidence>
<reference evidence="4 6" key="1">
    <citation type="submission" date="2016-01" db="EMBL/GenBank/DDBJ databases">
        <title>Highly variable Streptococcus oralis are common among viridans streptococci isolated from primates.</title>
        <authorList>
            <person name="Denapaite D."/>
            <person name="Rieger M."/>
            <person name="Koendgen S."/>
            <person name="Brueckner R."/>
            <person name="Ochigava I."/>
            <person name="Kappeler P."/>
            <person name="Maetz-Rensing K."/>
            <person name="Leendertz F."/>
            <person name="Hakenbeck R."/>
        </authorList>
    </citation>
    <scope>NUCLEOTIDE SEQUENCE [LARGE SCALE GENOMIC DNA]</scope>
    <source>
        <strain evidence="4 6">DD22</strain>
    </source>
</reference>
<dbReference type="InterPro" id="IPR006343">
    <property type="entry name" value="DnaB/C_C"/>
</dbReference>
<dbReference type="EMBL" id="RJNH01000003">
    <property type="protein sequence ID" value="RSI61777.1"/>
    <property type="molecule type" value="Genomic_DNA"/>
</dbReference>
<proteinExistence type="inferred from homology"/>
<feature type="compositionally biased region" description="Basic and acidic residues" evidence="2">
    <location>
        <begin position="240"/>
        <end position="255"/>
    </location>
</feature>
<organism evidence="4 6">
    <name type="scientific">Streptococcus mitis</name>
    <dbReference type="NCBI Taxonomy" id="28037"/>
    <lineage>
        <taxon>Bacteria</taxon>
        <taxon>Bacillati</taxon>
        <taxon>Bacillota</taxon>
        <taxon>Bacilli</taxon>
        <taxon>Lactobacillales</taxon>
        <taxon>Streptococcaceae</taxon>
        <taxon>Streptococcus</taxon>
        <taxon>Streptococcus mitis group</taxon>
    </lineage>
</organism>
<dbReference type="AlphaFoldDB" id="A0A139R7K9"/>
<evidence type="ECO:0000313" key="5">
    <source>
        <dbReference type="EMBL" id="RSI61777.1"/>
    </source>
</evidence>
<feature type="domain" description="DnaB/C C-terminal" evidence="3">
    <location>
        <begin position="164"/>
        <end position="224"/>
    </location>
</feature>
<reference evidence="5 7" key="2">
    <citation type="submission" date="2018-11" db="EMBL/GenBank/DDBJ databases">
        <title>Species Designations Belie Phenotypic and Genotypic Heterogeneity in Oral Streptococci.</title>
        <authorList>
            <person name="Velsko I."/>
        </authorList>
    </citation>
    <scope>NUCLEOTIDE SEQUENCE [LARGE SCALE GENOMIC DNA]</scope>
    <source>
        <strain evidence="5 7">BCC15</strain>
    </source>
</reference>
<dbReference type="PANTHER" id="PTHR37293">
    <property type="entry name" value="PHAGE REPLICATION PROTEIN-RELATED"/>
    <property type="match status" value="1"/>
</dbReference>
<comment type="caution">
    <text evidence="4">The sequence shown here is derived from an EMBL/GenBank/DDBJ whole genome shotgun (WGS) entry which is preliminary data.</text>
</comment>
<evidence type="ECO:0000313" key="7">
    <source>
        <dbReference type="Proteomes" id="UP000278653"/>
    </source>
</evidence>
<accession>A0A139R7K9</accession>
<evidence type="ECO:0000256" key="1">
    <source>
        <dbReference type="ARBA" id="ARBA00093462"/>
    </source>
</evidence>
<dbReference type="Pfam" id="PF07261">
    <property type="entry name" value="DnaB_2"/>
    <property type="match status" value="1"/>
</dbReference>
<dbReference type="InterPro" id="IPR034829">
    <property type="entry name" value="DnaD-like_sf"/>
</dbReference>
<evidence type="ECO:0000256" key="2">
    <source>
        <dbReference type="SAM" id="MobiDB-lite"/>
    </source>
</evidence>
<dbReference type="PATRIC" id="fig|28037.238.peg.2242"/>
<protein>
    <submittedName>
        <fullName evidence="4">Putative DNA replication protein</fullName>
    </submittedName>
    <submittedName>
        <fullName evidence="5">Replication initiation and membrane attachment</fullName>
    </submittedName>
</protein>
<dbReference type="PANTHER" id="PTHR37293:SF5">
    <property type="entry name" value="DNA REPLICATION PROTEIN"/>
    <property type="match status" value="1"/>
</dbReference>